<evidence type="ECO:0000313" key="2">
    <source>
        <dbReference type="EMBL" id="RPF26553.1"/>
    </source>
</evidence>
<dbReference type="OrthoDB" id="4578793at2"/>
<feature type="compositionally biased region" description="Basic and acidic residues" evidence="1">
    <location>
        <begin position="71"/>
        <end position="92"/>
    </location>
</feature>
<keyword evidence="3" id="KW-1185">Reference proteome</keyword>
<dbReference type="AlphaFoldDB" id="A0A3N4Z205"/>
<feature type="compositionally biased region" description="Polar residues" evidence="1">
    <location>
        <begin position="122"/>
        <end position="135"/>
    </location>
</feature>
<evidence type="ECO:0008006" key="4">
    <source>
        <dbReference type="Google" id="ProtNLM"/>
    </source>
</evidence>
<evidence type="ECO:0000256" key="1">
    <source>
        <dbReference type="SAM" id="MobiDB-lite"/>
    </source>
</evidence>
<feature type="region of interest" description="Disordered" evidence="1">
    <location>
        <begin position="1"/>
        <end position="136"/>
    </location>
</feature>
<dbReference type="Proteomes" id="UP000280726">
    <property type="component" value="Unassembled WGS sequence"/>
</dbReference>
<feature type="compositionally biased region" description="Low complexity" evidence="1">
    <location>
        <begin position="254"/>
        <end position="294"/>
    </location>
</feature>
<gene>
    <name evidence="2" type="ORF">EDD32_0998</name>
</gene>
<feature type="compositionally biased region" description="Low complexity" evidence="1">
    <location>
        <begin position="30"/>
        <end position="45"/>
    </location>
</feature>
<feature type="compositionally biased region" description="Basic and acidic residues" evidence="1">
    <location>
        <begin position="47"/>
        <end position="63"/>
    </location>
</feature>
<evidence type="ECO:0000313" key="3">
    <source>
        <dbReference type="Proteomes" id="UP000280726"/>
    </source>
</evidence>
<sequence>MTDQYGRPTEPRDPLGSTGMPPAYPPAPAVPAATTTYGETTAYGTDEPGKKDAAKQEASDVAHHAGQSAGEVKDVAAEKTRETADQAKEKAQETAGQAKETAQQTVAVAKDQARQLWDQSRGELSQQASGQQTRLASGLRSFSGELTALADGNAQTGLAADLARQAGDYLEKAGRWFEDREPEEVLADVQSYARRHPGTFVAIAAGLGLVAGRLARSLKDAGNDTDTGARHVVTPRSTEVDPLTGARVTTDPYTSETTTVPGTTAGTTTEFPAHGTPTSGSTSSTYGTPSYGSGDPLGSDVR</sequence>
<dbReference type="EMBL" id="RKRA01000001">
    <property type="protein sequence ID" value="RPF26553.1"/>
    <property type="molecule type" value="Genomic_DNA"/>
</dbReference>
<accession>A0A3N4Z205</accession>
<dbReference type="RefSeq" id="WP_123915303.1">
    <property type="nucleotide sequence ID" value="NZ_RKRA01000001.1"/>
</dbReference>
<proteinExistence type="predicted"/>
<feature type="region of interest" description="Disordered" evidence="1">
    <location>
        <begin position="221"/>
        <end position="302"/>
    </location>
</feature>
<reference evidence="2 3" key="1">
    <citation type="submission" date="2018-11" db="EMBL/GenBank/DDBJ databases">
        <title>Sequencing the genomes of 1000 actinobacteria strains.</title>
        <authorList>
            <person name="Klenk H.-P."/>
        </authorList>
    </citation>
    <scope>NUCLEOTIDE SEQUENCE [LARGE SCALE GENOMIC DNA]</scope>
    <source>
        <strain evidence="2 3">DSM 14418</strain>
    </source>
</reference>
<protein>
    <recommendedName>
        <fullName evidence="4">F0F1-type ATP synthase membrane subunit b/b</fullName>
    </recommendedName>
</protein>
<name>A0A3N4Z205_9MICO</name>
<organism evidence="2 3">
    <name type="scientific">Georgenia muralis</name>
    <dbReference type="NCBI Taxonomy" id="154117"/>
    <lineage>
        <taxon>Bacteria</taxon>
        <taxon>Bacillati</taxon>
        <taxon>Actinomycetota</taxon>
        <taxon>Actinomycetes</taxon>
        <taxon>Micrococcales</taxon>
        <taxon>Bogoriellaceae</taxon>
        <taxon>Georgenia</taxon>
    </lineage>
</organism>
<comment type="caution">
    <text evidence="2">The sequence shown here is derived from an EMBL/GenBank/DDBJ whole genome shotgun (WGS) entry which is preliminary data.</text>
</comment>